<protein>
    <submittedName>
        <fullName evidence="1">YbaN family protein</fullName>
    </submittedName>
</protein>
<dbReference type="Proteomes" id="UP001631969">
    <property type="component" value="Unassembled WGS sequence"/>
</dbReference>
<reference evidence="1" key="1">
    <citation type="submission" date="2024-12" db="EMBL/GenBank/DDBJ databases">
        <authorList>
            <person name="Wu N."/>
        </authorList>
    </citation>
    <scope>NUCLEOTIDE SEQUENCE</scope>
    <source>
        <strain evidence="1">P15</strain>
    </source>
</reference>
<dbReference type="EMBL" id="JBJURJ010000013">
    <property type="protein sequence ID" value="MFM9330390.1"/>
    <property type="molecule type" value="Genomic_DNA"/>
</dbReference>
<accession>A0ACC7P0Y4</accession>
<gene>
    <name evidence="1" type="ORF">ACI1P1_18990</name>
</gene>
<proteinExistence type="predicted"/>
<evidence type="ECO:0000313" key="1">
    <source>
        <dbReference type="EMBL" id="MFM9330390.1"/>
    </source>
</evidence>
<comment type="caution">
    <text evidence="1">The sequence shown here is derived from an EMBL/GenBank/DDBJ whole genome shotgun (WGS) entry which is preliminary data.</text>
</comment>
<organism evidence="1 2">
    <name type="scientific">Paenibacillus mesotrionivorans</name>
    <dbReference type="NCBI Taxonomy" id="3160968"/>
    <lineage>
        <taxon>Bacteria</taxon>
        <taxon>Bacillati</taxon>
        <taxon>Bacillota</taxon>
        <taxon>Bacilli</taxon>
        <taxon>Bacillales</taxon>
        <taxon>Paenibacillaceae</taxon>
        <taxon>Paenibacillus</taxon>
    </lineage>
</organism>
<evidence type="ECO:0000313" key="2">
    <source>
        <dbReference type="Proteomes" id="UP001631969"/>
    </source>
</evidence>
<name>A0ACC7P0Y4_9BACL</name>
<keyword evidence="2" id="KW-1185">Reference proteome</keyword>
<sequence>MKILFLFLGFFFFGLGAIGTVVPVLPTTPFLLLAAFFFARGSERFNRWFLSTGLYKKHLESFIESRSMPRRTKVYILSFASTMLAVAFILTDLLFLRLFILVVAAYLHYYFAAHIKTMPSERKKGAESGFTPPPPPV</sequence>